<dbReference type="InterPro" id="IPR001623">
    <property type="entry name" value="DnaJ_domain"/>
</dbReference>
<dbReference type="PRINTS" id="PR00625">
    <property type="entry name" value="JDOMAIN"/>
</dbReference>
<organism evidence="3 4">
    <name type="scientific">Skeletonema marinoi</name>
    <dbReference type="NCBI Taxonomy" id="267567"/>
    <lineage>
        <taxon>Eukaryota</taxon>
        <taxon>Sar</taxon>
        <taxon>Stramenopiles</taxon>
        <taxon>Ochrophyta</taxon>
        <taxon>Bacillariophyta</taxon>
        <taxon>Coscinodiscophyceae</taxon>
        <taxon>Thalassiosirophycidae</taxon>
        <taxon>Thalassiosirales</taxon>
        <taxon>Skeletonemataceae</taxon>
        <taxon>Skeletonema</taxon>
        <taxon>Skeletonema marinoi-dohrnii complex</taxon>
    </lineage>
</organism>
<dbReference type="SMART" id="SM00271">
    <property type="entry name" value="DnaJ"/>
    <property type="match status" value="1"/>
</dbReference>
<dbReference type="PANTHER" id="PTHR44144">
    <property type="entry name" value="DNAJ HOMOLOG SUBFAMILY C MEMBER 9"/>
    <property type="match status" value="1"/>
</dbReference>
<feature type="compositionally biased region" description="Basic residues" evidence="1">
    <location>
        <begin position="200"/>
        <end position="211"/>
    </location>
</feature>
<dbReference type="EMBL" id="JATAAI010000022">
    <property type="protein sequence ID" value="KAK1738140.1"/>
    <property type="molecule type" value="Genomic_DNA"/>
</dbReference>
<evidence type="ECO:0000313" key="3">
    <source>
        <dbReference type="EMBL" id="KAK1738140.1"/>
    </source>
</evidence>
<gene>
    <name evidence="3" type="ORF">QTG54_011434</name>
</gene>
<feature type="domain" description="J" evidence="2">
    <location>
        <begin position="17"/>
        <end position="88"/>
    </location>
</feature>
<protein>
    <submittedName>
        <fullName evidence="3">DnaJ domain-containing protein</fullName>
    </submittedName>
</protein>
<dbReference type="PROSITE" id="PS50076">
    <property type="entry name" value="DNAJ_2"/>
    <property type="match status" value="1"/>
</dbReference>
<proteinExistence type="predicted"/>
<feature type="region of interest" description="Disordered" evidence="1">
    <location>
        <begin position="191"/>
        <end position="275"/>
    </location>
</feature>
<keyword evidence="4" id="KW-1185">Reference proteome</keyword>
<dbReference type="InterPro" id="IPR036869">
    <property type="entry name" value="J_dom_sf"/>
</dbReference>
<accession>A0AAD8Y3S6</accession>
<dbReference type="InterPro" id="IPR056453">
    <property type="entry name" value="HTH_DNAJC9"/>
</dbReference>
<name>A0AAD8Y3S6_9STRA</name>
<dbReference type="GO" id="GO:0031072">
    <property type="term" value="F:heat shock protein binding"/>
    <property type="evidence" value="ECO:0007669"/>
    <property type="project" value="TreeGrafter"/>
</dbReference>
<dbReference type="Proteomes" id="UP001224775">
    <property type="component" value="Unassembled WGS sequence"/>
</dbReference>
<dbReference type="PANTHER" id="PTHR44144:SF1">
    <property type="entry name" value="DNAJ HOMOLOG SUBFAMILY C MEMBER 9"/>
    <property type="match status" value="1"/>
</dbReference>
<dbReference type="GO" id="GO:0005634">
    <property type="term" value="C:nucleus"/>
    <property type="evidence" value="ECO:0007669"/>
    <property type="project" value="TreeGrafter"/>
</dbReference>
<evidence type="ECO:0000313" key="4">
    <source>
        <dbReference type="Proteomes" id="UP001224775"/>
    </source>
</evidence>
<comment type="caution">
    <text evidence="3">The sequence shown here is derived from an EMBL/GenBank/DDBJ whole genome shotgun (WGS) entry which is preliminary data.</text>
</comment>
<sequence length="343" mass="38287">MSAATILAEAYGESANLYTDVLNVSSDATPSQLRKAYYKLCLKLHPDKLSPNLTNDEKELAKKKFQAISLAYTILSDEDKRKEYDETGDLYDDDEDLSSNKEGMKQWTDYFDAVFPKVTTADIDAFEVKYKCSDEEEKDVLEYYAKFKGDLNKMVECVMLSSDADKERWVKDYINPAIAKGDTEDYTDKIKKTMGSAPSKSKKAKKGRGKKKAEEAELVDSDDDDDSSDVPMAEVVDDEKESAKEKSSSKKKASKASPKKKAKTTKKKASSEDDLIAQIRGNALARNRQDGFDSLMAGLEERYGGGGGKKKKGKKASGGDIDDAEFERIQADMMKKKKSRQKK</sequence>
<dbReference type="AlphaFoldDB" id="A0AAD8Y3S6"/>
<dbReference type="Pfam" id="PF00226">
    <property type="entry name" value="DnaJ"/>
    <property type="match status" value="1"/>
</dbReference>
<dbReference type="CDD" id="cd06257">
    <property type="entry name" value="DnaJ"/>
    <property type="match status" value="1"/>
</dbReference>
<dbReference type="Pfam" id="PF23302">
    <property type="entry name" value="HTH_DNAJC9"/>
    <property type="match status" value="1"/>
</dbReference>
<feature type="compositionally biased region" description="Acidic residues" evidence="1">
    <location>
        <begin position="216"/>
        <end position="228"/>
    </location>
</feature>
<feature type="compositionally biased region" description="Basic residues" evidence="1">
    <location>
        <begin position="249"/>
        <end position="268"/>
    </location>
</feature>
<evidence type="ECO:0000259" key="2">
    <source>
        <dbReference type="PROSITE" id="PS50076"/>
    </source>
</evidence>
<dbReference type="Gene3D" id="1.10.287.110">
    <property type="entry name" value="DnaJ domain"/>
    <property type="match status" value="1"/>
</dbReference>
<dbReference type="GO" id="GO:0005737">
    <property type="term" value="C:cytoplasm"/>
    <property type="evidence" value="ECO:0007669"/>
    <property type="project" value="TreeGrafter"/>
</dbReference>
<evidence type="ECO:0000256" key="1">
    <source>
        <dbReference type="SAM" id="MobiDB-lite"/>
    </source>
</evidence>
<reference evidence="3" key="1">
    <citation type="submission" date="2023-06" db="EMBL/GenBank/DDBJ databases">
        <title>Survivors Of The Sea: Transcriptome response of Skeletonema marinoi to long-term dormancy.</title>
        <authorList>
            <person name="Pinder M.I.M."/>
            <person name="Kourtchenko O."/>
            <person name="Robertson E.K."/>
            <person name="Larsson T."/>
            <person name="Maumus F."/>
            <person name="Osuna-Cruz C.M."/>
            <person name="Vancaester E."/>
            <person name="Stenow R."/>
            <person name="Vandepoele K."/>
            <person name="Ploug H."/>
            <person name="Bruchert V."/>
            <person name="Godhe A."/>
            <person name="Topel M."/>
        </authorList>
    </citation>
    <scope>NUCLEOTIDE SEQUENCE</scope>
    <source>
        <strain evidence="3">R05AC</strain>
    </source>
</reference>
<dbReference type="SUPFAM" id="SSF46565">
    <property type="entry name" value="Chaperone J-domain"/>
    <property type="match status" value="1"/>
</dbReference>
<feature type="region of interest" description="Disordered" evidence="1">
    <location>
        <begin position="298"/>
        <end position="325"/>
    </location>
</feature>
<dbReference type="InterPro" id="IPR052594">
    <property type="entry name" value="J_domain-containing_protein"/>
</dbReference>